<proteinExistence type="predicted"/>
<feature type="signal peptide" evidence="1">
    <location>
        <begin position="1"/>
        <end position="21"/>
    </location>
</feature>
<evidence type="ECO:0008006" key="4">
    <source>
        <dbReference type="Google" id="ProtNLM"/>
    </source>
</evidence>
<dbReference type="RefSeq" id="WP_055191643.1">
    <property type="nucleotide sequence ID" value="NZ_FPBS01000005.1"/>
</dbReference>
<sequence length="120" mass="12881">MMKNVLAAGVLVLLLGSAVWAEFAASDSGQTVQSILGRKLESEHVKNAHIYADGTFDGIYNGISYAGDWSLEDGKFCREIKRGLDSARACLTLVPVFGEAGEIIAVDFLSSGSATRFHLR</sequence>
<dbReference type="Proteomes" id="UP000050471">
    <property type="component" value="Unassembled WGS sequence"/>
</dbReference>
<accession>A0A0P7KJW8</accession>
<comment type="caution">
    <text evidence="2">The sequence shown here is derived from an EMBL/GenBank/DDBJ whole genome shotgun (WGS) entry which is preliminary data.</text>
</comment>
<reference evidence="2 3" key="1">
    <citation type="submission" date="2015-09" db="EMBL/GenBank/DDBJ databases">
        <title>Draft genome sequence of Aliiroseovarius crassostreae CV919-312TSm, the causative agent of Roseovarius Oyster Disease (formerly Juvenile Oyster Disease).</title>
        <authorList>
            <person name="Kessner L."/>
            <person name="Spinard E."/>
            <person name="Nelson D."/>
        </authorList>
    </citation>
    <scope>NUCLEOTIDE SEQUENCE [LARGE SCALE GENOMIC DNA]</scope>
    <source>
        <strain evidence="2 3">CV919-312</strain>
    </source>
</reference>
<keyword evidence="1" id="KW-0732">Signal</keyword>
<dbReference type="EMBL" id="LKBA01000019">
    <property type="protein sequence ID" value="KPN62189.1"/>
    <property type="molecule type" value="Genomic_DNA"/>
</dbReference>
<organism evidence="2 3">
    <name type="scientific">Aliiroseovarius crassostreae</name>
    <dbReference type="NCBI Taxonomy" id="154981"/>
    <lineage>
        <taxon>Bacteria</taxon>
        <taxon>Pseudomonadati</taxon>
        <taxon>Pseudomonadota</taxon>
        <taxon>Alphaproteobacteria</taxon>
        <taxon>Rhodobacterales</taxon>
        <taxon>Paracoccaceae</taxon>
        <taxon>Aliiroseovarius</taxon>
    </lineage>
</organism>
<dbReference type="STRING" id="154981.AKJ29_07945"/>
<gene>
    <name evidence="2" type="ORF">AKJ29_07945</name>
</gene>
<keyword evidence="3" id="KW-1185">Reference proteome</keyword>
<name>A0A0P7KJW8_9RHOB</name>
<protein>
    <recommendedName>
        <fullName evidence="4">Dihydrodipicolinate reductase</fullName>
    </recommendedName>
</protein>
<dbReference type="OrthoDB" id="7874348at2"/>
<evidence type="ECO:0000313" key="3">
    <source>
        <dbReference type="Proteomes" id="UP000050471"/>
    </source>
</evidence>
<evidence type="ECO:0000256" key="1">
    <source>
        <dbReference type="SAM" id="SignalP"/>
    </source>
</evidence>
<dbReference type="AlphaFoldDB" id="A0A0P7KJW8"/>
<feature type="chain" id="PRO_5006141125" description="Dihydrodipicolinate reductase" evidence="1">
    <location>
        <begin position="22"/>
        <end position="120"/>
    </location>
</feature>
<evidence type="ECO:0000313" key="2">
    <source>
        <dbReference type="EMBL" id="KPN62189.1"/>
    </source>
</evidence>